<dbReference type="InterPro" id="IPR012337">
    <property type="entry name" value="RNaseH-like_sf"/>
</dbReference>
<proteinExistence type="predicted"/>
<dbReference type="Gene3D" id="3.30.420.10">
    <property type="entry name" value="Ribonuclease H-like superfamily/Ribonuclease H"/>
    <property type="match status" value="1"/>
</dbReference>
<dbReference type="Proteomes" id="UP000054485">
    <property type="component" value="Unassembled WGS sequence"/>
</dbReference>
<evidence type="ECO:0000313" key="4">
    <source>
        <dbReference type="Proteomes" id="UP000054485"/>
    </source>
</evidence>
<feature type="domain" description="Integrase catalytic" evidence="2">
    <location>
        <begin position="1"/>
        <end position="120"/>
    </location>
</feature>
<dbReference type="PROSITE" id="PS50994">
    <property type="entry name" value="INTEGRASE"/>
    <property type="match status" value="1"/>
</dbReference>
<sequence>MTDGGKHFDNEEVKTWCEKYNTKRYVTPAYAPWVNGLVEGTNKLLLGRLKYMCAPHLGEDNIEDVSPESIPSHWSDHFDLTIEHLNTRILPSFKFLLKELLLGLVINTPCTPLEETTNQPSLDDVHVHSAYVSQQRTDALANAVAHAVKRKAAFDRKVISGPQGEVVFEPGQLVQIYASDIDNNFKSSHKIIPRWSAPHRIVSKHTNSYTLETLEGFPIGGWYHARRLQHFLPWTGTLGGYLY</sequence>
<dbReference type="OrthoDB" id="3237746at2759"/>
<name>A0A0D0A0F3_9AGAM</name>
<dbReference type="InterPro" id="IPR001584">
    <property type="entry name" value="Integrase_cat-core"/>
</dbReference>
<dbReference type="GO" id="GO:0005634">
    <property type="term" value="C:nucleus"/>
    <property type="evidence" value="ECO:0007669"/>
    <property type="project" value="UniProtKB-ARBA"/>
</dbReference>
<dbReference type="EMBL" id="KN835639">
    <property type="protein sequence ID" value="KIK35306.1"/>
    <property type="molecule type" value="Genomic_DNA"/>
</dbReference>
<dbReference type="GO" id="GO:0015074">
    <property type="term" value="P:DNA integration"/>
    <property type="evidence" value="ECO:0007669"/>
    <property type="project" value="InterPro"/>
</dbReference>
<dbReference type="InParanoid" id="A0A0D0A0F3"/>
<accession>A0A0D0A0F3</accession>
<evidence type="ECO:0000256" key="1">
    <source>
        <dbReference type="ARBA" id="ARBA00022884"/>
    </source>
</evidence>
<organism evidence="3 4">
    <name type="scientific">Suillus luteus UH-Slu-Lm8-n1</name>
    <dbReference type="NCBI Taxonomy" id="930992"/>
    <lineage>
        <taxon>Eukaryota</taxon>
        <taxon>Fungi</taxon>
        <taxon>Dikarya</taxon>
        <taxon>Basidiomycota</taxon>
        <taxon>Agaricomycotina</taxon>
        <taxon>Agaricomycetes</taxon>
        <taxon>Agaricomycetidae</taxon>
        <taxon>Boletales</taxon>
        <taxon>Suillineae</taxon>
        <taxon>Suillaceae</taxon>
        <taxon>Suillus</taxon>
    </lineage>
</organism>
<keyword evidence="1" id="KW-0694">RNA-binding</keyword>
<dbReference type="GO" id="GO:0003723">
    <property type="term" value="F:RNA binding"/>
    <property type="evidence" value="ECO:0007669"/>
    <property type="project" value="UniProtKB-KW"/>
</dbReference>
<protein>
    <recommendedName>
        <fullName evidence="2">Integrase catalytic domain-containing protein</fullName>
    </recommendedName>
</protein>
<reference evidence="4" key="2">
    <citation type="submission" date="2015-01" db="EMBL/GenBank/DDBJ databases">
        <title>Evolutionary Origins and Diversification of the Mycorrhizal Mutualists.</title>
        <authorList>
            <consortium name="DOE Joint Genome Institute"/>
            <consortium name="Mycorrhizal Genomics Consortium"/>
            <person name="Kohler A."/>
            <person name="Kuo A."/>
            <person name="Nagy L.G."/>
            <person name="Floudas D."/>
            <person name="Copeland A."/>
            <person name="Barry K.W."/>
            <person name="Cichocki N."/>
            <person name="Veneault-Fourrey C."/>
            <person name="LaButti K."/>
            <person name="Lindquist E.A."/>
            <person name="Lipzen A."/>
            <person name="Lundell T."/>
            <person name="Morin E."/>
            <person name="Murat C."/>
            <person name="Riley R."/>
            <person name="Ohm R."/>
            <person name="Sun H."/>
            <person name="Tunlid A."/>
            <person name="Henrissat B."/>
            <person name="Grigoriev I.V."/>
            <person name="Hibbett D.S."/>
            <person name="Martin F."/>
        </authorList>
    </citation>
    <scope>NUCLEOTIDE SEQUENCE [LARGE SCALE GENOMIC DNA]</scope>
    <source>
        <strain evidence="4">UH-Slu-Lm8-n1</strain>
    </source>
</reference>
<dbReference type="AlphaFoldDB" id="A0A0D0A0F3"/>
<gene>
    <name evidence="3" type="ORF">CY34DRAFT_26647</name>
</gene>
<evidence type="ECO:0000313" key="3">
    <source>
        <dbReference type="EMBL" id="KIK35306.1"/>
    </source>
</evidence>
<reference evidence="3 4" key="1">
    <citation type="submission" date="2014-04" db="EMBL/GenBank/DDBJ databases">
        <authorList>
            <consortium name="DOE Joint Genome Institute"/>
            <person name="Kuo A."/>
            <person name="Ruytinx J."/>
            <person name="Rineau F."/>
            <person name="Colpaert J."/>
            <person name="Kohler A."/>
            <person name="Nagy L.G."/>
            <person name="Floudas D."/>
            <person name="Copeland A."/>
            <person name="Barry K.W."/>
            <person name="Cichocki N."/>
            <person name="Veneault-Fourrey C."/>
            <person name="LaButti K."/>
            <person name="Lindquist E.A."/>
            <person name="Lipzen A."/>
            <person name="Lundell T."/>
            <person name="Morin E."/>
            <person name="Murat C."/>
            <person name="Sun H."/>
            <person name="Tunlid A."/>
            <person name="Henrissat B."/>
            <person name="Grigoriev I.V."/>
            <person name="Hibbett D.S."/>
            <person name="Martin F."/>
            <person name="Nordberg H.P."/>
            <person name="Cantor M.N."/>
            <person name="Hua S.X."/>
        </authorList>
    </citation>
    <scope>NUCLEOTIDE SEQUENCE [LARGE SCALE GENOMIC DNA]</scope>
    <source>
        <strain evidence="3 4">UH-Slu-Lm8-n1</strain>
    </source>
</reference>
<dbReference type="SUPFAM" id="SSF53098">
    <property type="entry name" value="Ribonuclease H-like"/>
    <property type="match status" value="1"/>
</dbReference>
<dbReference type="HOGENOM" id="CLU_058076_0_0_1"/>
<evidence type="ECO:0000259" key="2">
    <source>
        <dbReference type="PROSITE" id="PS50994"/>
    </source>
</evidence>
<dbReference type="InterPro" id="IPR036397">
    <property type="entry name" value="RNaseH_sf"/>
</dbReference>
<dbReference type="STRING" id="930992.A0A0D0A0F3"/>
<keyword evidence="4" id="KW-1185">Reference proteome</keyword>